<reference evidence="1 3" key="2">
    <citation type="journal article" date="2013" name="Nature">
        <title>Insights into bilaterian evolution from three spiralian genomes.</title>
        <authorList>
            <person name="Simakov O."/>
            <person name="Marletaz F."/>
            <person name="Cho S.J."/>
            <person name="Edsinger-Gonzales E."/>
            <person name="Havlak P."/>
            <person name="Hellsten U."/>
            <person name="Kuo D.H."/>
            <person name="Larsson T."/>
            <person name="Lv J."/>
            <person name="Arendt D."/>
            <person name="Savage R."/>
            <person name="Osoegawa K."/>
            <person name="de Jong P."/>
            <person name="Grimwood J."/>
            <person name="Chapman J.A."/>
            <person name="Shapiro H."/>
            <person name="Aerts A."/>
            <person name="Otillar R.P."/>
            <person name="Terry A.Y."/>
            <person name="Boore J.L."/>
            <person name="Grigoriev I.V."/>
            <person name="Lindberg D.R."/>
            <person name="Seaver E.C."/>
            <person name="Weisblat D.A."/>
            <person name="Putnam N.H."/>
            <person name="Rokhsar D.S."/>
        </authorList>
    </citation>
    <scope>NUCLEOTIDE SEQUENCE</scope>
    <source>
        <strain evidence="1 3">I ESC-2004</strain>
    </source>
</reference>
<dbReference type="HOGENOM" id="CLU_953911_0_0_1"/>
<protein>
    <recommendedName>
        <fullName evidence="4">CCHC-type domain-containing protein</fullName>
    </recommendedName>
</protein>
<proteinExistence type="predicted"/>
<name>R7UCP2_CAPTE</name>
<keyword evidence="3" id="KW-1185">Reference proteome</keyword>
<dbReference type="AlphaFoldDB" id="R7UCP2"/>
<dbReference type="OrthoDB" id="10068383at2759"/>
<sequence>MSLPHFPEFNLLPCETVVTRFEKYVKRLDTIFEAMTVTVADRQKAMLLHYCGENLQDVYETLQIPDNPEASAPQRSIYERSVEALKNYFEPQNSILYPFAVISKKKCEFVEENTEIIRRQIIQGCQSETTGNKRQDAIDVTARITSQLRDSNCPAKEQSCRKCNLKGHYARCCKTKTKQRREKADAYNITREDGFAFYVNGKGGKIDLNVGGVKLSAIIDSFNVIDEENWQKLKDSQINCKSQLTSRKLFAYGQKENIPLKGSFTTQVECTATKKQPKAEFTASADIIFILL</sequence>
<accession>R7UCP2</accession>
<dbReference type="Proteomes" id="UP000014760">
    <property type="component" value="Unassembled WGS sequence"/>
</dbReference>
<gene>
    <name evidence="1" type="ORF">CAPTEDRAFT_201813</name>
</gene>
<organism evidence="1">
    <name type="scientific">Capitella teleta</name>
    <name type="common">Polychaete worm</name>
    <dbReference type="NCBI Taxonomy" id="283909"/>
    <lineage>
        <taxon>Eukaryota</taxon>
        <taxon>Metazoa</taxon>
        <taxon>Spiralia</taxon>
        <taxon>Lophotrochozoa</taxon>
        <taxon>Annelida</taxon>
        <taxon>Polychaeta</taxon>
        <taxon>Sedentaria</taxon>
        <taxon>Scolecida</taxon>
        <taxon>Capitellidae</taxon>
        <taxon>Capitella</taxon>
    </lineage>
</organism>
<evidence type="ECO:0000313" key="2">
    <source>
        <dbReference type="EnsemblMetazoa" id="CapteP201813"/>
    </source>
</evidence>
<dbReference type="OMA" id="WIRWHAR"/>
<evidence type="ECO:0000313" key="3">
    <source>
        <dbReference type="Proteomes" id="UP000014760"/>
    </source>
</evidence>
<reference evidence="2" key="3">
    <citation type="submission" date="2015-06" db="UniProtKB">
        <authorList>
            <consortium name="EnsemblMetazoa"/>
        </authorList>
    </citation>
    <scope>IDENTIFICATION</scope>
</reference>
<dbReference type="EMBL" id="AMQN01009218">
    <property type="status" value="NOT_ANNOTATED_CDS"/>
    <property type="molecule type" value="Genomic_DNA"/>
</dbReference>
<dbReference type="EMBL" id="KB304960">
    <property type="protein sequence ID" value="ELU01553.1"/>
    <property type="molecule type" value="Genomic_DNA"/>
</dbReference>
<reference evidence="3" key="1">
    <citation type="submission" date="2012-12" db="EMBL/GenBank/DDBJ databases">
        <authorList>
            <person name="Hellsten U."/>
            <person name="Grimwood J."/>
            <person name="Chapman J.A."/>
            <person name="Shapiro H."/>
            <person name="Aerts A."/>
            <person name="Otillar R.P."/>
            <person name="Terry A.Y."/>
            <person name="Boore J.L."/>
            <person name="Simakov O."/>
            <person name="Marletaz F."/>
            <person name="Cho S.-J."/>
            <person name="Edsinger-Gonzales E."/>
            <person name="Havlak P."/>
            <person name="Kuo D.-H."/>
            <person name="Larsson T."/>
            <person name="Lv J."/>
            <person name="Arendt D."/>
            <person name="Savage R."/>
            <person name="Osoegawa K."/>
            <person name="de Jong P."/>
            <person name="Lindberg D.R."/>
            <person name="Seaver E.C."/>
            <person name="Weisblat D.A."/>
            <person name="Putnam N.H."/>
            <person name="Grigoriev I.V."/>
            <person name="Rokhsar D.S."/>
        </authorList>
    </citation>
    <scope>NUCLEOTIDE SEQUENCE</scope>
    <source>
        <strain evidence="3">I ESC-2004</strain>
    </source>
</reference>
<evidence type="ECO:0008006" key="4">
    <source>
        <dbReference type="Google" id="ProtNLM"/>
    </source>
</evidence>
<evidence type="ECO:0000313" key="1">
    <source>
        <dbReference type="EMBL" id="ELU01553.1"/>
    </source>
</evidence>
<dbReference type="EnsemblMetazoa" id="CapteT201813">
    <property type="protein sequence ID" value="CapteP201813"/>
    <property type="gene ID" value="CapteG201813"/>
</dbReference>